<dbReference type="InterPro" id="IPR051331">
    <property type="entry name" value="Chorismate_mutase-related"/>
</dbReference>
<dbReference type="RefSeq" id="WP_358352345.1">
    <property type="nucleotide sequence ID" value="NZ_JBEZFP010000021.1"/>
</dbReference>
<feature type="domain" description="Chorismate mutase" evidence="3">
    <location>
        <begin position="20"/>
        <end position="110"/>
    </location>
</feature>
<dbReference type="InterPro" id="IPR036979">
    <property type="entry name" value="CM_dom_sf"/>
</dbReference>
<protein>
    <submittedName>
        <fullName evidence="4">Chorismate mutase</fullName>
    </submittedName>
</protein>
<evidence type="ECO:0000313" key="5">
    <source>
        <dbReference type="Proteomes" id="UP001551482"/>
    </source>
</evidence>
<dbReference type="Pfam" id="PF01817">
    <property type="entry name" value="CM_2"/>
    <property type="match status" value="1"/>
</dbReference>
<name>A0ABV3DE49_9ACTN</name>
<keyword evidence="5" id="KW-1185">Reference proteome</keyword>
<dbReference type="PANTHER" id="PTHR38041:SF1">
    <property type="entry name" value="CHORISMATE MUTASE"/>
    <property type="match status" value="1"/>
</dbReference>
<feature type="region of interest" description="Disordered" evidence="2">
    <location>
        <begin position="1"/>
        <end position="23"/>
    </location>
</feature>
<dbReference type="SMART" id="SM00830">
    <property type="entry name" value="CM_2"/>
    <property type="match status" value="1"/>
</dbReference>
<dbReference type="PANTHER" id="PTHR38041">
    <property type="entry name" value="CHORISMATE MUTASE"/>
    <property type="match status" value="1"/>
</dbReference>
<dbReference type="PROSITE" id="PS51168">
    <property type="entry name" value="CHORISMATE_MUT_2"/>
    <property type="match status" value="1"/>
</dbReference>
<dbReference type="Gene3D" id="1.20.59.10">
    <property type="entry name" value="Chorismate mutase"/>
    <property type="match status" value="1"/>
</dbReference>
<sequence>MLEPTPLAPEPSHIQPVHPRPEPQSLAEVRRHIDEIDAELVALLTRRQSLVRTAATFKTDEQSVRAPDRVERVIAGVRAKAEAAGLAPEVAEAVWRAMITAFITLELAEHDRINPAPPRRSGLTRGLDCWNGARGSDAADPVLPCRSSQEVTTAVEGRAAAARMWPGR</sequence>
<evidence type="ECO:0000313" key="4">
    <source>
        <dbReference type="EMBL" id="MEU8134025.1"/>
    </source>
</evidence>
<organism evidence="4 5">
    <name type="scientific">Streptodolium elevatio</name>
    <dbReference type="NCBI Taxonomy" id="3157996"/>
    <lineage>
        <taxon>Bacteria</taxon>
        <taxon>Bacillati</taxon>
        <taxon>Actinomycetota</taxon>
        <taxon>Actinomycetes</taxon>
        <taxon>Kitasatosporales</taxon>
        <taxon>Streptomycetaceae</taxon>
        <taxon>Streptodolium</taxon>
    </lineage>
</organism>
<accession>A0ABV3DE49</accession>
<dbReference type="InterPro" id="IPR002701">
    <property type="entry name" value="CM_II_prokaryot"/>
</dbReference>
<dbReference type="EMBL" id="JBEZFP010000021">
    <property type="protein sequence ID" value="MEU8134025.1"/>
    <property type="molecule type" value="Genomic_DNA"/>
</dbReference>
<dbReference type="Proteomes" id="UP001551482">
    <property type="component" value="Unassembled WGS sequence"/>
</dbReference>
<evidence type="ECO:0000259" key="3">
    <source>
        <dbReference type="PROSITE" id="PS51168"/>
    </source>
</evidence>
<gene>
    <name evidence="4" type="ORF">AB0C36_10985</name>
</gene>
<keyword evidence="1" id="KW-0413">Isomerase</keyword>
<reference evidence="4 5" key="1">
    <citation type="submission" date="2024-06" db="EMBL/GenBank/DDBJ databases">
        <title>The Natural Products Discovery Center: Release of the First 8490 Sequenced Strains for Exploring Actinobacteria Biosynthetic Diversity.</title>
        <authorList>
            <person name="Kalkreuter E."/>
            <person name="Kautsar S.A."/>
            <person name="Yang D."/>
            <person name="Bader C.D."/>
            <person name="Teijaro C.N."/>
            <person name="Fluegel L."/>
            <person name="Davis C.M."/>
            <person name="Simpson J.R."/>
            <person name="Lauterbach L."/>
            <person name="Steele A.D."/>
            <person name="Gui C."/>
            <person name="Meng S."/>
            <person name="Li G."/>
            <person name="Viehrig K."/>
            <person name="Ye F."/>
            <person name="Su P."/>
            <person name="Kiefer A.F."/>
            <person name="Nichols A."/>
            <person name="Cepeda A.J."/>
            <person name="Yan W."/>
            <person name="Fan B."/>
            <person name="Jiang Y."/>
            <person name="Adhikari A."/>
            <person name="Zheng C.-J."/>
            <person name="Schuster L."/>
            <person name="Cowan T.M."/>
            <person name="Smanski M.J."/>
            <person name="Chevrette M.G."/>
            <person name="De Carvalho L.P.S."/>
            <person name="Shen B."/>
        </authorList>
    </citation>
    <scope>NUCLEOTIDE SEQUENCE [LARGE SCALE GENOMIC DNA]</scope>
    <source>
        <strain evidence="4 5">NPDC048946</strain>
    </source>
</reference>
<dbReference type="SUPFAM" id="SSF48600">
    <property type="entry name" value="Chorismate mutase II"/>
    <property type="match status" value="1"/>
</dbReference>
<evidence type="ECO:0000256" key="2">
    <source>
        <dbReference type="SAM" id="MobiDB-lite"/>
    </source>
</evidence>
<proteinExistence type="predicted"/>
<comment type="caution">
    <text evidence="4">The sequence shown here is derived from an EMBL/GenBank/DDBJ whole genome shotgun (WGS) entry which is preliminary data.</text>
</comment>
<evidence type="ECO:0000256" key="1">
    <source>
        <dbReference type="ARBA" id="ARBA00023235"/>
    </source>
</evidence>
<dbReference type="InterPro" id="IPR036263">
    <property type="entry name" value="Chorismate_II_sf"/>
</dbReference>